<evidence type="ECO:0000256" key="2">
    <source>
        <dbReference type="ARBA" id="ARBA00004651"/>
    </source>
</evidence>
<dbReference type="PANTHER" id="PTHR45528:SF1">
    <property type="entry name" value="SENSOR HISTIDINE KINASE CPXA"/>
    <property type="match status" value="1"/>
</dbReference>
<feature type="transmembrane region" description="Helical" evidence="14">
    <location>
        <begin position="93"/>
        <end position="112"/>
    </location>
</feature>
<keyword evidence="9 17" id="KW-0418">Kinase</keyword>
<dbReference type="RefSeq" id="WP_249303890.1">
    <property type="nucleotide sequence ID" value="NZ_CP060634.1"/>
</dbReference>
<dbReference type="InterPro" id="IPR050398">
    <property type="entry name" value="HssS/ArlS-like"/>
</dbReference>
<keyword evidence="13 14" id="KW-0472">Membrane</keyword>
<dbReference type="AlphaFoldDB" id="A0A7G9G6K8"/>
<feature type="transmembrane region" description="Helical" evidence="14">
    <location>
        <begin position="24"/>
        <end position="45"/>
    </location>
</feature>
<evidence type="ECO:0000256" key="5">
    <source>
        <dbReference type="ARBA" id="ARBA00022553"/>
    </source>
</evidence>
<feature type="domain" description="Histidine kinase" evidence="15">
    <location>
        <begin position="181"/>
        <end position="397"/>
    </location>
</feature>
<keyword evidence="6" id="KW-0808">Transferase</keyword>
<keyword evidence="18" id="KW-1185">Reference proteome</keyword>
<dbReference type="GO" id="GO:0005886">
    <property type="term" value="C:plasma membrane"/>
    <property type="evidence" value="ECO:0007669"/>
    <property type="project" value="UniProtKB-SubCell"/>
</dbReference>
<dbReference type="InterPro" id="IPR003594">
    <property type="entry name" value="HATPase_dom"/>
</dbReference>
<keyword evidence="4" id="KW-1003">Cell membrane</keyword>
<evidence type="ECO:0000313" key="17">
    <source>
        <dbReference type="EMBL" id="QNM06440.1"/>
    </source>
</evidence>
<dbReference type="KEGG" id="qdo:H9Q78_04715"/>
<evidence type="ECO:0000256" key="1">
    <source>
        <dbReference type="ARBA" id="ARBA00000085"/>
    </source>
</evidence>
<organism evidence="17 18">
    <name type="scientific">Qiania dongpingensis</name>
    <dbReference type="NCBI Taxonomy" id="2763669"/>
    <lineage>
        <taxon>Bacteria</taxon>
        <taxon>Bacillati</taxon>
        <taxon>Bacillota</taxon>
        <taxon>Clostridia</taxon>
        <taxon>Lachnospirales</taxon>
        <taxon>Lachnospiraceae</taxon>
        <taxon>Qiania</taxon>
    </lineage>
</organism>
<dbReference type="GO" id="GO:0005524">
    <property type="term" value="F:ATP binding"/>
    <property type="evidence" value="ECO:0007669"/>
    <property type="project" value="UniProtKB-KW"/>
</dbReference>
<dbReference type="InterPro" id="IPR003660">
    <property type="entry name" value="HAMP_dom"/>
</dbReference>
<evidence type="ECO:0000313" key="18">
    <source>
        <dbReference type="Proteomes" id="UP000515823"/>
    </source>
</evidence>
<dbReference type="CDD" id="cd06225">
    <property type="entry name" value="HAMP"/>
    <property type="match status" value="1"/>
</dbReference>
<dbReference type="SMART" id="SM00387">
    <property type="entry name" value="HATPase_c"/>
    <property type="match status" value="1"/>
</dbReference>
<evidence type="ECO:0000256" key="10">
    <source>
        <dbReference type="ARBA" id="ARBA00022840"/>
    </source>
</evidence>
<dbReference type="GO" id="GO:0000155">
    <property type="term" value="F:phosphorelay sensor kinase activity"/>
    <property type="evidence" value="ECO:0007669"/>
    <property type="project" value="InterPro"/>
</dbReference>
<keyword evidence="5" id="KW-0597">Phosphoprotein</keyword>
<keyword evidence="7 14" id="KW-0812">Transmembrane</keyword>
<dbReference type="InterPro" id="IPR003661">
    <property type="entry name" value="HisK_dim/P_dom"/>
</dbReference>
<dbReference type="CDD" id="cd00082">
    <property type="entry name" value="HisKA"/>
    <property type="match status" value="1"/>
</dbReference>
<keyword evidence="11 14" id="KW-1133">Transmembrane helix</keyword>
<name>A0A7G9G6K8_9FIRM</name>
<evidence type="ECO:0000259" key="15">
    <source>
        <dbReference type="PROSITE" id="PS50109"/>
    </source>
</evidence>
<evidence type="ECO:0000259" key="16">
    <source>
        <dbReference type="PROSITE" id="PS50885"/>
    </source>
</evidence>
<evidence type="ECO:0000256" key="8">
    <source>
        <dbReference type="ARBA" id="ARBA00022741"/>
    </source>
</evidence>
<comment type="subcellular location">
    <subcellularLocation>
        <location evidence="2">Cell membrane</location>
        <topology evidence="2">Multi-pass membrane protein</topology>
    </subcellularLocation>
</comment>
<dbReference type="InterPro" id="IPR036097">
    <property type="entry name" value="HisK_dim/P_sf"/>
</dbReference>
<keyword evidence="12" id="KW-0902">Two-component regulatory system</keyword>
<dbReference type="InterPro" id="IPR005467">
    <property type="entry name" value="His_kinase_dom"/>
</dbReference>
<accession>A0A7G9G6K8</accession>
<dbReference type="PRINTS" id="PR01780">
    <property type="entry name" value="LANTIREGPROT"/>
</dbReference>
<dbReference type="SUPFAM" id="SSF158472">
    <property type="entry name" value="HAMP domain-like"/>
    <property type="match status" value="1"/>
</dbReference>
<dbReference type="PROSITE" id="PS50109">
    <property type="entry name" value="HIS_KIN"/>
    <property type="match status" value="1"/>
</dbReference>
<dbReference type="Gene3D" id="6.10.340.10">
    <property type="match status" value="1"/>
</dbReference>
<evidence type="ECO:0000256" key="12">
    <source>
        <dbReference type="ARBA" id="ARBA00023012"/>
    </source>
</evidence>
<protein>
    <recommendedName>
        <fullName evidence="3">histidine kinase</fullName>
        <ecNumber evidence="3">2.7.13.3</ecNumber>
    </recommendedName>
</protein>
<dbReference type="PANTHER" id="PTHR45528">
    <property type="entry name" value="SENSOR HISTIDINE KINASE CPXA"/>
    <property type="match status" value="1"/>
</dbReference>
<dbReference type="SMART" id="SM00304">
    <property type="entry name" value="HAMP"/>
    <property type="match status" value="1"/>
</dbReference>
<dbReference type="Gene3D" id="3.30.565.10">
    <property type="entry name" value="Histidine kinase-like ATPase, C-terminal domain"/>
    <property type="match status" value="1"/>
</dbReference>
<evidence type="ECO:0000256" key="3">
    <source>
        <dbReference type="ARBA" id="ARBA00012438"/>
    </source>
</evidence>
<evidence type="ECO:0000256" key="9">
    <source>
        <dbReference type="ARBA" id="ARBA00022777"/>
    </source>
</evidence>
<evidence type="ECO:0000256" key="14">
    <source>
        <dbReference type="SAM" id="Phobius"/>
    </source>
</evidence>
<keyword evidence="10" id="KW-0067">ATP-binding</keyword>
<dbReference type="Gene3D" id="1.10.287.130">
    <property type="match status" value="1"/>
</dbReference>
<reference evidence="17 18" key="1">
    <citation type="submission" date="2020-08" db="EMBL/GenBank/DDBJ databases">
        <authorList>
            <person name="Liu C."/>
            <person name="Sun Q."/>
        </authorList>
    </citation>
    <scope>NUCLEOTIDE SEQUENCE [LARGE SCALE GENOMIC DNA]</scope>
    <source>
        <strain evidence="17 18">NSJ-38</strain>
    </source>
</reference>
<dbReference type="EC" id="2.7.13.3" evidence="3"/>
<dbReference type="SUPFAM" id="SSF55874">
    <property type="entry name" value="ATPase domain of HSP90 chaperone/DNA topoisomerase II/histidine kinase"/>
    <property type="match status" value="1"/>
</dbReference>
<evidence type="ECO:0000256" key="13">
    <source>
        <dbReference type="ARBA" id="ARBA00023136"/>
    </source>
</evidence>
<dbReference type="SUPFAM" id="SSF47384">
    <property type="entry name" value="Homodimeric domain of signal transducing histidine kinase"/>
    <property type="match status" value="1"/>
</dbReference>
<sequence>MGWLKRKKNKWKKKLMDASLKKALAAYIVLGAAGTFLTIMILQFICQSADNVIWGKYASEYAVSNLRAFYYVMWESMAQGDRVVIQILDFVESWSPVLCIIAGVALVSVLYYRDKLKTPLQILTDSAARIGCSDLNFQCEYHSEDEMGKLCESFEKMRKNLLENHQKMWNMMEEQKRLNHAFAHDLRTPLTVLHGYIDLLSKYHPQGNISEEKLLETLSMMDKQVIRLKRFGDTMQSVGTLEERMVEKKPVTAADITGDMKEMTAALDGSGGVHIWMDSRMPQTKELYLDEAIVCEVAENILSNSLRYAKEWVQVVMEEVGGFLEIYVQDDGPGFSEEGLKMAAKPYYKDKEEESQEHFGIGLYICYVLCGKHGGTLAIHNSVNGGAIISASFQVRPEEEEIR</sequence>
<dbReference type="InterPro" id="IPR036890">
    <property type="entry name" value="HATPase_C_sf"/>
</dbReference>
<evidence type="ECO:0000256" key="4">
    <source>
        <dbReference type="ARBA" id="ARBA00022475"/>
    </source>
</evidence>
<comment type="catalytic activity">
    <reaction evidence="1">
        <text>ATP + protein L-histidine = ADP + protein N-phospho-L-histidine.</text>
        <dbReference type="EC" id="2.7.13.3"/>
    </reaction>
</comment>
<dbReference type="SMART" id="SM00388">
    <property type="entry name" value="HisKA"/>
    <property type="match status" value="1"/>
</dbReference>
<evidence type="ECO:0000256" key="11">
    <source>
        <dbReference type="ARBA" id="ARBA00022989"/>
    </source>
</evidence>
<proteinExistence type="predicted"/>
<evidence type="ECO:0000256" key="7">
    <source>
        <dbReference type="ARBA" id="ARBA00022692"/>
    </source>
</evidence>
<gene>
    <name evidence="17" type="ORF">H9Q78_04715</name>
</gene>
<dbReference type="InterPro" id="IPR008358">
    <property type="entry name" value="Sig_transdc_His_kin/Pase_MprB"/>
</dbReference>
<keyword evidence="8" id="KW-0547">Nucleotide-binding</keyword>
<dbReference type="Proteomes" id="UP000515823">
    <property type="component" value="Chromosome"/>
</dbReference>
<dbReference type="Pfam" id="PF02518">
    <property type="entry name" value="HATPase_c"/>
    <property type="match status" value="1"/>
</dbReference>
<dbReference type="Pfam" id="PF00512">
    <property type="entry name" value="HisKA"/>
    <property type="match status" value="1"/>
</dbReference>
<dbReference type="PROSITE" id="PS50885">
    <property type="entry name" value="HAMP"/>
    <property type="match status" value="1"/>
</dbReference>
<feature type="domain" description="HAMP" evidence="16">
    <location>
        <begin position="114"/>
        <end position="166"/>
    </location>
</feature>
<dbReference type="EMBL" id="CP060634">
    <property type="protein sequence ID" value="QNM06440.1"/>
    <property type="molecule type" value="Genomic_DNA"/>
</dbReference>
<evidence type="ECO:0000256" key="6">
    <source>
        <dbReference type="ARBA" id="ARBA00022679"/>
    </source>
</evidence>